<protein>
    <submittedName>
        <fullName evidence="1">Uncharacterized protein</fullName>
    </submittedName>
</protein>
<gene>
    <name evidence="1" type="ORF">LSAT_V11C300144570</name>
</gene>
<proteinExistence type="predicted"/>
<dbReference type="AlphaFoldDB" id="A0A9R1W628"/>
<sequence>MIERFNIAVLASFFPLEVSCPNKSARGDVLSGTWSEGEHEHHLGVMQEWFGQQWWTTRSVFPIMIDVGTNNGNLLENPLGNFFFFSS</sequence>
<evidence type="ECO:0000313" key="1">
    <source>
        <dbReference type="EMBL" id="KAJ0216780.1"/>
    </source>
</evidence>
<dbReference type="EMBL" id="NBSK02000003">
    <property type="protein sequence ID" value="KAJ0216780.1"/>
    <property type="molecule type" value="Genomic_DNA"/>
</dbReference>
<evidence type="ECO:0000313" key="2">
    <source>
        <dbReference type="Proteomes" id="UP000235145"/>
    </source>
</evidence>
<keyword evidence="2" id="KW-1185">Reference proteome</keyword>
<dbReference type="Proteomes" id="UP000235145">
    <property type="component" value="Unassembled WGS sequence"/>
</dbReference>
<organism evidence="1 2">
    <name type="scientific">Lactuca sativa</name>
    <name type="common">Garden lettuce</name>
    <dbReference type="NCBI Taxonomy" id="4236"/>
    <lineage>
        <taxon>Eukaryota</taxon>
        <taxon>Viridiplantae</taxon>
        <taxon>Streptophyta</taxon>
        <taxon>Embryophyta</taxon>
        <taxon>Tracheophyta</taxon>
        <taxon>Spermatophyta</taxon>
        <taxon>Magnoliopsida</taxon>
        <taxon>eudicotyledons</taxon>
        <taxon>Gunneridae</taxon>
        <taxon>Pentapetalae</taxon>
        <taxon>asterids</taxon>
        <taxon>campanulids</taxon>
        <taxon>Asterales</taxon>
        <taxon>Asteraceae</taxon>
        <taxon>Cichorioideae</taxon>
        <taxon>Cichorieae</taxon>
        <taxon>Lactucinae</taxon>
        <taxon>Lactuca</taxon>
    </lineage>
</organism>
<reference evidence="1 2" key="1">
    <citation type="journal article" date="2017" name="Nat. Commun.">
        <title>Genome assembly with in vitro proximity ligation data and whole-genome triplication in lettuce.</title>
        <authorList>
            <person name="Reyes-Chin-Wo S."/>
            <person name="Wang Z."/>
            <person name="Yang X."/>
            <person name="Kozik A."/>
            <person name="Arikit S."/>
            <person name="Song C."/>
            <person name="Xia L."/>
            <person name="Froenicke L."/>
            <person name="Lavelle D.O."/>
            <person name="Truco M.J."/>
            <person name="Xia R."/>
            <person name="Zhu S."/>
            <person name="Xu C."/>
            <person name="Xu H."/>
            <person name="Xu X."/>
            <person name="Cox K."/>
            <person name="Korf I."/>
            <person name="Meyers B.C."/>
            <person name="Michelmore R.W."/>
        </authorList>
    </citation>
    <scope>NUCLEOTIDE SEQUENCE [LARGE SCALE GENOMIC DNA]</scope>
    <source>
        <strain evidence="2">cv. Salinas</strain>
        <tissue evidence="1">Seedlings</tissue>
    </source>
</reference>
<comment type="caution">
    <text evidence="1">The sequence shown here is derived from an EMBL/GenBank/DDBJ whole genome shotgun (WGS) entry which is preliminary data.</text>
</comment>
<name>A0A9R1W628_LACSA</name>
<accession>A0A9R1W628</accession>